<evidence type="ECO:0000256" key="7">
    <source>
        <dbReference type="ARBA" id="ARBA00022977"/>
    </source>
</evidence>
<dbReference type="InterPro" id="IPR033248">
    <property type="entry name" value="Transketolase_C"/>
</dbReference>
<dbReference type="SMART" id="SM00861">
    <property type="entry name" value="Transket_pyr"/>
    <property type="match status" value="1"/>
</dbReference>
<feature type="binding site" evidence="10">
    <location>
        <position position="275"/>
    </location>
    <ligand>
        <name>thiamine diphosphate</name>
        <dbReference type="ChEBI" id="CHEBI:58937"/>
    </ligand>
</feature>
<evidence type="ECO:0000256" key="10">
    <source>
        <dbReference type="HAMAP-Rule" id="MF_00315"/>
    </source>
</evidence>
<dbReference type="EMBL" id="AGRW01000054">
    <property type="protein sequence ID" value="EIC00611.1"/>
    <property type="molecule type" value="Genomic_DNA"/>
</dbReference>
<dbReference type="EC" id="2.2.1.7" evidence="10"/>
<comment type="caution">
    <text evidence="12">The sequence shown here is derived from an EMBL/GenBank/DDBJ whole genome shotgun (WGS) entry which is preliminary data.</text>
</comment>
<dbReference type="NCBIfam" id="TIGR00204">
    <property type="entry name" value="dxs"/>
    <property type="match status" value="1"/>
</dbReference>
<keyword evidence="7 10" id="KW-0784">Thiamine biosynthesis</keyword>
<evidence type="ECO:0000256" key="2">
    <source>
        <dbReference type="ARBA" id="ARBA00011081"/>
    </source>
</evidence>
<dbReference type="InterPro" id="IPR009014">
    <property type="entry name" value="Transketo_C/PFOR_II"/>
</dbReference>
<keyword evidence="9 10" id="KW-0414">Isoprene biosynthesis</keyword>
<dbReference type="Pfam" id="PF02779">
    <property type="entry name" value="Transket_pyr"/>
    <property type="match status" value="1"/>
</dbReference>
<comment type="similarity">
    <text evidence="2 10">Belongs to the transketolase family. DXPS subfamily.</text>
</comment>
<dbReference type="AlphaFoldDB" id="H7ENX8"/>
<evidence type="ECO:0000313" key="13">
    <source>
        <dbReference type="Proteomes" id="UP000003571"/>
    </source>
</evidence>
<dbReference type="Pfam" id="PF02780">
    <property type="entry name" value="Transketolase_C"/>
    <property type="match status" value="1"/>
</dbReference>
<dbReference type="HAMAP" id="MF_00315">
    <property type="entry name" value="DXP_synth"/>
    <property type="match status" value="1"/>
</dbReference>
<evidence type="ECO:0000259" key="11">
    <source>
        <dbReference type="SMART" id="SM00861"/>
    </source>
</evidence>
<keyword evidence="13" id="KW-1185">Reference proteome</keyword>
<dbReference type="InterPro" id="IPR029061">
    <property type="entry name" value="THDP-binding"/>
</dbReference>
<dbReference type="InterPro" id="IPR005475">
    <property type="entry name" value="Transketolase-like_Pyr-bd"/>
</dbReference>
<dbReference type="GO" id="GO:0009228">
    <property type="term" value="P:thiamine biosynthetic process"/>
    <property type="evidence" value="ECO:0007669"/>
    <property type="project" value="UniProtKB-UniRule"/>
</dbReference>
<dbReference type="Pfam" id="PF13292">
    <property type="entry name" value="DXP_synthase_N"/>
    <property type="match status" value="1"/>
</dbReference>
<protein>
    <recommendedName>
        <fullName evidence="10">1-deoxy-D-xylulose-5-phosphate synthase</fullName>
        <ecNumber evidence="10">2.2.1.7</ecNumber>
    </recommendedName>
    <alternativeName>
        <fullName evidence="10">1-deoxyxylulose-5-phosphate synthase</fullName>
        <shortName evidence="10">DXP synthase</shortName>
        <shortName evidence="10">DXPS</shortName>
    </alternativeName>
</protein>
<evidence type="ECO:0000313" key="12">
    <source>
        <dbReference type="EMBL" id="EIC00611.1"/>
    </source>
</evidence>
<dbReference type="GO" id="GO:0019288">
    <property type="term" value="P:isopentenyl diphosphate biosynthetic process, methylerythritol 4-phosphate pathway"/>
    <property type="evidence" value="ECO:0007669"/>
    <property type="project" value="TreeGrafter"/>
</dbReference>
<feature type="binding site" evidence="10">
    <location>
        <begin position="136"/>
        <end position="137"/>
    </location>
    <ligand>
        <name>thiamine diphosphate</name>
        <dbReference type="ChEBI" id="CHEBI:58937"/>
    </ligand>
</feature>
<evidence type="ECO:0000256" key="8">
    <source>
        <dbReference type="ARBA" id="ARBA00023052"/>
    </source>
</evidence>
<feature type="binding site" evidence="10">
    <location>
        <position position="164"/>
    </location>
    <ligand>
        <name>Mg(2+)</name>
        <dbReference type="ChEBI" id="CHEBI:18420"/>
    </ligand>
</feature>
<dbReference type="PROSITE" id="PS00802">
    <property type="entry name" value="TRANSKETOLASE_2"/>
    <property type="match status" value="1"/>
</dbReference>
<dbReference type="GO" id="GO:0005829">
    <property type="term" value="C:cytosol"/>
    <property type="evidence" value="ECO:0007669"/>
    <property type="project" value="TreeGrafter"/>
</dbReference>
<dbReference type="STRING" id="907348.TresaDRAFT_0084"/>
<accession>H7ENX8</accession>
<dbReference type="PROSITE" id="PS00801">
    <property type="entry name" value="TRANSKETOLASE_1"/>
    <property type="match status" value="1"/>
</dbReference>
<proteinExistence type="inferred from homology"/>
<dbReference type="GO" id="GO:0016114">
    <property type="term" value="P:terpenoid biosynthetic process"/>
    <property type="evidence" value="ECO:0007669"/>
    <property type="project" value="UniProtKB-UniRule"/>
</dbReference>
<dbReference type="GO" id="GO:0008661">
    <property type="term" value="F:1-deoxy-D-xylulose-5-phosphate synthase activity"/>
    <property type="evidence" value="ECO:0007669"/>
    <property type="project" value="UniProtKB-UniRule"/>
</dbReference>
<dbReference type="SUPFAM" id="SSF52518">
    <property type="entry name" value="Thiamin diphosphate-binding fold (THDP-binding)"/>
    <property type="match status" value="1"/>
</dbReference>
<dbReference type="UniPathway" id="UPA00064">
    <property type="reaction ID" value="UER00091"/>
</dbReference>
<reference evidence="12 13" key="1">
    <citation type="submission" date="2011-09" db="EMBL/GenBank/DDBJ databases">
        <title>The draft genome of Treponema saccharophilum DSM 2985.</title>
        <authorList>
            <consortium name="US DOE Joint Genome Institute (JGI-PGF)"/>
            <person name="Lucas S."/>
            <person name="Copeland A."/>
            <person name="Lapidus A."/>
            <person name="Glavina del Rio T."/>
            <person name="Dalin E."/>
            <person name="Tice H."/>
            <person name="Bruce D."/>
            <person name="Goodwin L."/>
            <person name="Pitluck S."/>
            <person name="Peters L."/>
            <person name="Kyrpides N."/>
            <person name="Mavromatis K."/>
            <person name="Ivanova N."/>
            <person name="Markowitz V."/>
            <person name="Cheng J.-F."/>
            <person name="Hugenholtz P."/>
            <person name="Woyke T."/>
            <person name="Wu D."/>
            <person name="Gronow S."/>
            <person name="Wellnitz S."/>
            <person name="Brambilla E."/>
            <person name="Klenk H.-P."/>
            <person name="Eisen J.A."/>
        </authorList>
    </citation>
    <scope>NUCLEOTIDE SEQUENCE [LARGE SCALE GENOMIC DNA]</scope>
    <source>
        <strain evidence="12 13">DSM 2985</strain>
    </source>
</reference>
<feature type="binding site" evidence="10">
    <location>
        <begin position="102"/>
        <end position="104"/>
    </location>
    <ligand>
        <name>thiamine diphosphate</name>
        <dbReference type="ChEBI" id="CHEBI:58937"/>
    </ligand>
</feature>
<feature type="binding site" evidence="10">
    <location>
        <position position="355"/>
    </location>
    <ligand>
        <name>thiamine diphosphate</name>
        <dbReference type="ChEBI" id="CHEBI:58937"/>
    </ligand>
</feature>
<dbReference type="PANTHER" id="PTHR43322:SF5">
    <property type="entry name" value="1-DEOXY-D-XYLULOSE-5-PHOSPHATE SYNTHASE, CHLOROPLASTIC"/>
    <property type="match status" value="1"/>
</dbReference>
<evidence type="ECO:0000256" key="9">
    <source>
        <dbReference type="ARBA" id="ARBA00023229"/>
    </source>
</evidence>
<name>H7ENX8_9SPIR</name>
<evidence type="ECO:0000256" key="3">
    <source>
        <dbReference type="ARBA" id="ARBA00011738"/>
    </source>
</evidence>
<organism evidence="12 13">
    <name type="scientific">Treponema saccharophilum DSM 2985</name>
    <dbReference type="NCBI Taxonomy" id="907348"/>
    <lineage>
        <taxon>Bacteria</taxon>
        <taxon>Pseudomonadati</taxon>
        <taxon>Spirochaetota</taxon>
        <taxon>Spirochaetia</taxon>
        <taxon>Spirochaetales</taxon>
        <taxon>Treponemataceae</taxon>
        <taxon>Treponema</taxon>
    </lineage>
</organism>
<dbReference type="GO" id="GO:0000287">
    <property type="term" value="F:magnesium ion binding"/>
    <property type="evidence" value="ECO:0007669"/>
    <property type="project" value="UniProtKB-UniRule"/>
</dbReference>
<dbReference type="CDD" id="cd07033">
    <property type="entry name" value="TPP_PYR_DXS_TK_like"/>
    <property type="match status" value="1"/>
</dbReference>
<evidence type="ECO:0000256" key="1">
    <source>
        <dbReference type="ARBA" id="ARBA00004980"/>
    </source>
</evidence>
<comment type="pathway">
    <text evidence="1 10">Metabolic intermediate biosynthesis; 1-deoxy-D-xylulose 5-phosphate biosynthesis; 1-deoxy-D-xylulose 5-phosphate from D-glyceraldehyde 3-phosphate and pyruvate: step 1/1.</text>
</comment>
<gene>
    <name evidence="10" type="primary">dxs</name>
    <name evidence="12" type="ORF">TresaDRAFT_0084</name>
</gene>
<comment type="cofactor">
    <cofactor evidence="10">
        <name>thiamine diphosphate</name>
        <dbReference type="ChEBI" id="CHEBI:58937"/>
    </cofactor>
    <text evidence="10">Binds 1 thiamine pyrophosphate per subunit.</text>
</comment>
<dbReference type="InterPro" id="IPR020826">
    <property type="entry name" value="Transketolase_BS"/>
</dbReference>
<dbReference type="InterPro" id="IPR049557">
    <property type="entry name" value="Transketolase_CS"/>
</dbReference>
<dbReference type="Proteomes" id="UP000003571">
    <property type="component" value="Unassembled WGS sequence"/>
</dbReference>
<dbReference type="eggNOG" id="COG1154">
    <property type="taxonomic scope" value="Bacteria"/>
</dbReference>
<feature type="binding site" evidence="10">
    <location>
        <position position="164"/>
    </location>
    <ligand>
        <name>thiamine diphosphate</name>
        <dbReference type="ChEBI" id="CHEBI:58937"/>
    </ligand>
</feature>
<comment type="catalytic activity">
    <reaction evidence="10">
        <text>D-glyceraldehyde 3-phosphate + pyruvate + H(+) = 1-deoxy-D-xylulose 5-phosphate + CO2</text>
        <dbReference type="Rhea" id="RHEA:12605"/>
        <dbReference type="ChEBI" id="CHEBI:15361"/>
        <dbReference type="ChEBI" id="CHEBI:15378"/>
        <dbReference type="ChEBI" id="CHEBI:16526"/>
        <dbReference type="ChEBI" id="CHEBI:57792"/>
        <dbReference type="ChEBI" id="CHEBI:59776"/>
        <dbReference type="EC" id="2.2.1.7"/>
    </reaction>
</comment>
<dbReference type="SUPFAM" id="SSF52922">
    <property type="entry name" value="TK C-terminal domain-like"/>
    <property type="match status" value="1"/>
</dbReference>
<feature type="binding site" evidence="10">
    <location>
        <position position="61"/>
    </location>
    <ligand>
        <name>thiamine diphosphate</name>
        <dbReference type="ChEBI" id="CHEBI:58937"/>
    </ligand>
</feature>
<comment type="subunit">
    <text evidence="3 10">Homodimer.</text>
</comment>
<keyword evidence="5 10" id="KW-0479">Metal-binding</keyword>
<evidence type="ECO:0000256" key="4">
    <source>
        <dbReference type="ARBA" id="ARBA00022679"/>
    </source>
</evidence>
<comment type="function">
    <text evidence="10">Catalyzes the acyloin condensation reaction between C atoms 2 and 3 of pyruvate and glyceraldehyde 3-phosphate to yield 1-deoxy-D-xylulose-5-phosphate (DXP).</text>
</comment>
<dbReference type="Gene3D" id="3.40.50.970">
    <property type="match status" value="2"/>
</dbReference>
<dbReference type="CDD" id="cd02007">
    <property type="entry name" value="TPP_DXS"/>
    <property type="match status" value="1"/>
</dbReference>
<dbReference type="NCBIfam" id="NF003933">
    <property type="entry name" value="PRK05444.2-2"/>
    <property type="match status" value="1"/>
</dbReference>
<dbReference type="GO" id="GO:0030976">
    <property type="term" value="F:thiamine pyrophosphate binding"/>
    <property type="evidence" value="ECO:0007669"/>
    <property type="project" value="UniProtKB-UniRule"/>
</dbReference>
<keyword evidence="8 10" id="KW-0786">Thiamine pyrophosphate</keyword>
<dbReference type="InterPro" id="IPR005477">
    <property type="entry name" value="Dxylulose-5-P_synthase"/>
</dbReference>
<keyword evidence="4 10" id="KW-0808">Transferase</keyword>
<dbReference type="PATRIC" id="fig|907348.3.peg.2665"/>
<evidence type="ECO:0000256" key="5">
    <source>
        <dbReference type="ARBA" id="ARBA00022723"/>
    </source>
</evidence>
<comment type="cofactor">
    <cofactor evidence="10">
        <name>Mg(2+)</name>
        <dbReference type="ChEBI" id="CHEBI:18420"/>
    </cofactor>
    <text evidence="10">Binds 1 Mg(2+) ion per subunit.</text>
</comment>
<feature type="binding site" evidence="10">
    <location>
        <position position="135"/>
    </location>
    <ligand>
        <name>Mg(2+)</name>
        <dbReference type="ChEBI" id="CHEBI:18420"/>
    </ligand>
</feature>
<evidence type="ECO:0000256" key="6">
    <source>
        <dbReference type="ARBA" id="ARBA00022842"/>
    </source>
</evidence>
<sequence length="634" mass="69234">MKKLPKERLPELAGEIRRKIIEVLARNGGHLASNLGCVELTIAIHRVFDSPRDAVIFDVSHQCYTHKLLTGRFRDFPSVRLHGGISGFTKRCESCHDYFDNGHSSTSISQGLGLLTAWNLDEKSRGRKVVVVIGDGSLTGGMAFEALSHAGQISKNLIVVLNDNQMSISANTGALSRTLSMFTMTRSYQRFRYFIDGIVDRIPFSEHHLGKFIFRLKRAIKGFCLSVNFFTDLGFEYVGPLDGHDMDSMEEAFRRAAMLDKPVVVHVRTKKGKGYSPAENDPASFHGVGPFQITNGVVEKFDSLSFTESFSNDIVSFASRDSRIAAITAAMSKGTGLDAFSRKFPERFFDVGIAEEHAVTFASGLARGGMVPVVAIYSTFMQRAVDQVVHDIAIQGVHAVLVLDRAGVVPSDGETHQGLFDIALFRPVPNLVMMSPASAADLRACLEYAFGAEAPVMIRYPKSSCPSELPSFSTKIDSGNVGRGIFVPCDEFEPSLSVQFDCEQRPRQFGKVLLVTTGGMYCEVLQAARILLQAGIRADIYTLRFLKPFDVASFRDVLSGFDGVVFVEDGVRIGGIGEFLSSVASSSGVRSSVMAFPDRFLPQGTREQICADCGMSPKDIARAAGMIVGGSEWS</sequence>
<dbReference type="Gene3D" id="3.40.50.920">
    <property type="match status" value="1"/>
</dbReference>
<feature type="domain" description="Transketolase-like pyrimidine-binding" evidence="11">
    <location>
        <begin position="304"/>
        <end position="467"/>
    </location>
</feature>
<keyword evidence="6 10" id="KW-0460">Magnesium</keyword>
<dbReference type="PANTHER" id="PTHR43322">
    <property type="entry name" value="1-D-DEOXYXYLULOSE 5-PHOSPHATE SYNTHASE-RELATED"/>
    <property type="match status" value="1"/>
</dbReference>